<dbReference type="InterPro" id="IPR057739">
    <property type="entry name" value="Glyco_hydro_29_N"/>
</dbReference>
<gene>
    <name evidence="7" type="ORF">SAMN04488122_5738</name>
</gene>
<evidence type="ECO:0000256" key="2">
    <source>
        <dbReference type="ARBA" id="ARBA00012662"/>
    </source>
</evidence>
<dbReference type="SUPFAM" id="SSF51445">
    <property type="entry name" value="(Trans)glycosidases"/>
    <property type="match status" value="1"/>
</dbReference>
<keyword evidence="5" id="KW-0326">Glycosidase</keyword>
<dbReference type="Gene3D" id="3.20.20.80">
    <property type="entry name" value="Glycosidases"/>
    <property type="match status" value="1"/>
</dbReference>
<dbReference type="Proteomes" id="UP000199310">
    <property type="component" value="Unassembled WGS sequence"/>
</dbReference>
<comment type="similarity">
    <text evidence="1">Belongs to the glycosyl hydrolase 29 family.</text>
</comment>
<name>A0A1I0SBB6_9BACT</name>
<keyword evidence="4" id="KW-0378">Hydrolase</keyword>
<evidence type="ECO:0000256" key="1">
    <source>
        <dbReference type="ARBA" id="ARBA00007951"/>
    </source>
</evidence>
<dbReference type="GO" id="GO:0004560">
    <property type="term" value="F:alpha-L-fucosidase activity"/>
    <property type="evidence" value="ECO:0007669"/>
    <property type="project" value="InterPro"/>
</dbReference>
<evidence type="ECO:0000256" key="5">
    <source>
        <dbReference type="ARBA" id="ARBA00023295"/>
    </source>
</evidence>
<dbReference type="OrthoDB" id="9794572at2"/>
<organism evidence="7 8">
    <name type="scientific">Chitinophaga arvensicola</name>
    <dbReference type="NCBI Taxonomy" id="29529"/>
    <lineage>
        <taxon>Bacteria</taxon>
        <taxon>Pseudomonadati</taxon>
        <taxon>Bacteroidota</taxon>
        <taxon>Chitinophagia</taxon>
        <taxon>Chitinophagales</taxon>
        <taxon>Chitinophagaceae</taxon>
        <taxon>Chitinophaga</taxon>
    </lineage>
</organism>
<dbReference type="SMART" id="SM00812">
    <property type="entry name" value="Alpha_L_fucos"/>
    <property type="match status" value="1"/>
</dbReference>
<dbReference type="InterPro" id="IPR000933">
    <property type="entry name" value="Glyco_hydro_29"/>
</dbReference>
<reference evidence="8" key="1">
    <citation type="submission" date="2016-10" db="EMBL/GenBank/DDBJ databases">
        <authorList>
            <person name="Varghese N."/>
            <person name="Submissions S."/>
        </authorList>
    </citation>
    <scope>NUCLEOTIDE SEQUENCE [LARGE SCALE GENOMIC DNA]</scope>
    <source>
        <strain evidence="8">DSM 3695</strain>
    </source>
</reference>
<dbReference type="Pfam" id="PF01120">
    <property type="entry name" value="Alpha_L_fucos"/>
    <property type="match status" value="1"/>
</dbReference>
<dbReference type="GO" id="GO:0016139">
    <property type="term" value="P:glycoside catabolic process"/>
    <property type="evidence" value="ECO:0007669"/>
    <property type="project" value="TreeGrafter"/>
</dbReference>
<keyword evidence="3" id="KW-0732">Signal</keyword>
<accession>A0A1I0SBB6</accession>
<proteinExistence type="inferred from homology"/>
<protein>
    <recommendedName>
        <fullName evidence="2">alpha-L-fucosidase</fullName>
        <ecNumber evidence="2">3.2.1.51</ecNumber>
    </recommendedName>
</protein>
<dbReference type="PANTHER" id="PTHR10030:SF37">
    <property type="entry name" value="ALPHA-L-FUCOSIDASE-RELATED"/>
    <property type="match status" value="1"/>
</dbReference>
<dbReference type="Gene3D" id="2.60.120.260">
    <property type="entry name" value="Galactose-binding domain-like"/>
    <property type="match status" value="1"/>
</dbReference>
<dbReference type="InterPro" id="IPR017853">
    <property type="entry name" value="GH"/>
</dbReference>
<evidence type="ECO:0000313" key="7">
    <source>
        <dbReference type="EMBL" id="SEW53888.1"/>
    </source>
</evidence>
<dbReference type="EC" id="3.2.1.51" evidence="2"/>
<sequence length="482" mass="53503">MKAIVKKKSCGNSLSAITILFTGLLLFGRPGIAQVLPTPQQVAWQQAGMGVVFHYDLHVFDGKPYNQTSNRITPVPDYNIFQPSRLNTDQWISAAKAAGAKFAILTVTHETGFALYRSDVNPYCLKALKWRDGKADIVADFVESCHKFGIKPGLYIGIRWNAFLGVHDFKVQGGDHDSTFRHERQLAYNRMCEGMVKELCTRYGELFEIWFDGGASDPADGSPDVLPVVERYQPNTLFYWNGQRSDARWGGSESGTIGDPCWSTFPYPSMLTSRYPAIAANQFALAKHGDKDGRYWMPAMADAPLRGYNGRHEWFWEPGDEAHIYPLAELVNMYYHSVGRNATLLLGLTPDTSGLLPAPDVARLEAFGAAIRQRLDTPLQGTLTPVKQSAAHLSLQALQPVNQVVIREDISKGERVRAYTLDAKVNGRWTTLFKGTAVGNMRIITFPAVRTAALRLRINESIAAPVLLSFSAYHVPGVPVDH</sequence>
<dbReference type="PANTHER" id="PTHR10030">
    <property type="entry name" value="ALPHA-L-FUCOSIDASE"/>
    <property type="match status" value="1"/>
</dbReference>
<evidence type="ECO:0000259" key="6">
    <source>
        <dbReference type="Pfam" id="PF01120"/>
    </source>
</evidence>
<dbReference type="GO" id="GO:0005764">
    <property type="term" value="C:lysosome"/>
    <property type="evidence" value="ECO:0007669"/>
    <property type="project" value="TreeGrafter"/>
</dbReference>
<evidence type="ECO:0000313" key="8">
    <source>
        <dbReference type="Proteomes" id="UP000199310"/>
    </source>
</evidence>
<dbReference type="RefSeq" id="WP_089901272.1">
    <property type="nucleotide sequence ID" value="NZ_FOJG01000002.1"/>
</dbReference>
<keyword evidence="8" id="KW-1185">Reference proteome</keyword>
<evidence type="ECO:0000256" key="4">
    <source>
        <dbReference type="ARBA" id="ARBA00022801"/>
    </source>
</evidence>
<feature type="domain" description="Glycoside hydrolase family 29 N-terminal" evidence="6">
    <location>
        <begin position="79"/>
        <end position="218"/>
    </location>
</feature>
<evidence type="ECO:0000256" key="3">
    <source>
        <dbReference type="ARBA" id="ARBA00022729"/>
    </source>
</evidence>
<dbReference type="AlphaFoldDB" id="A0A1I0SBB6"/>
<dbReference type="STRING" id="29529.SAMN04488122_5738"/>
<dbReference type="GO" id="GO:0006004">
    <property type="term" value="P:fucose metabolic process"/>
    <property type="evidence" value="ECO:0007669"/>
    <property type="project" value="TreeGrafter"/>
</dbReference>
<dbReference type="EMBL" id="FOJG01000002">
    <property type="protein sequence ID" value="SEW53888.1"/>
    <property type="molecule type" value="Genomic_DNA"/>
</dbReference>